<sequence>MSTDGVLSYDPWTSHAFTVAELEACAKAQGVEFRRGDILMLRAGFIKKYNESSKESRDALAGAPETFAGIEQSESMKQFLWNNHFSAIASDQPSLERWPTPAGTPHMHQTILGLWGMPIGEMFDLEKLSQVCDEQRRYTFFVSSWPLN</sequence>
<protein>
    <submittedName>
        <fullName evidence="2">Uncharacterized protein</fullName>
    </submittedName>
</protein>
<dbReference type="InterPro" id="IPR007325">
    <property type="entry name" value="KFase/CYL"/>
</dbReference>
<dbReference type="GO" id="GO:0004061">
    <property type="term" value="F:arylformamidase activity"/>
    <property type="evidence" value="ECO:0007669"/>
    <property type="project" value="InterPro"/>
</dbReference>
<proteinExistence type="inferred from homology"/>
<dbReference type="InterPro" id="IPR037175">
    <property type="entry name" value="KFase_sf"/>
</dbReference>
<dbReference type="Proteomes" id="UP001295794">
    <property type="component" value="Unassembled WGS sequence"/>
</dbReference>
<dbReference type="AlphaFoldDB" id="A0AAD2Q0Y7"/>
<comment type="caution">
    <text evidence="2">The sequence shown here is derived from an EMBL/GenBank/DDBJ whole genome shotgun (WGS) entry which is preliminary data.</text>
</comment>
<accession>A0AAD2Q0Y7</accession>
<dbReference type="EMBL" id="CAVNYO010000045">
    <property type="protein sequence ID" value="CAK5263951.1"/>
    <property type="molecule type" value="Genomic_DNA"/>
</dbReference>
<reference evidence="2" key="1">
    <citation type="submission" date="2023-11" db="EMBL/GenBank/DDBJ databases">
        <authorList>
            <person name="De Vega J J."/>
            <person name="De Vega J J."/>
        </authorList>
    </citation>
    <scope>NUCLEOTIDE SEQUENCE</scope>
</reference>
<dbReference type="PANTHER" id="PTHR34861">
    <property type="match status" value="1"/>
</dbReference>
<comment type="similarity">
    <text evidence="1">Belongs to the Cyclase 1 superfamily.</text>
</comment>
<dbReference type="Gene3D" id="3.50.30.50">
    <property type="entry name" value="Putative cyclase"/>
    <property type="match status" value="1"/>
</dbReference>
<evidence type="ECO:0000313" key="3">
    <source>
        <dbReference type="Proteomes" id="UP001295794"/>
    </source>
</evidence>
<evidence type="ECO:0000256" key="1">
    <source>
        <dbReference type="ARBA" id="ARBA00007865"/>
    </source>
</evidence>
<dbReference type="Pfam" id="PF04199">
    <property type="entry name" value="Cyclase"/>
    <property type="match status" value="1"/>
</dbReference>
<keyword evidence="3" id="KW-1185">Reference proteome</keyword>
<organism evidence="2 3">
    <name type="scientific">Mycena citricolor</name>
    <dbReference type="NCBI Taxonomy" id="2018698"/>
    <lineage>
        <taxon>Eukaryota</taxon>
        <taxon>Fungi</taxon>
        <taxon>Dikarya</taxon>
        <taxon>Basidiomycota</taxon>
        <taxon>Agaricomycotina</taxon>
        <taxon>Agaricomycetes</taxon>
        <taxon>Agaricomycetidae</taxon>
        <taxon>Agaricales</taxon>
        <taxon>Marasmiineae</taxon>
        <taxon>Mycenaceae</taxon>
        <taxon>Mycena</taxon>
    </lineage>
</organism>
<gene>
    <name evidence="2" type="ORF">MYCIT1_LOCUS3722</name>
</gene>
<evidence type="ECO:0000313" key="2">
    <source>
        <dbReference type="EMBL" id="CAK5263951.1"/>
    </source>
</evidence>
<dbReference type="SUPFAM" id="SSF102198">
    <property type="entry name" value="Putative cyclase"/>
    <property type="match status" value="1"/>
</dbReference>
<dbReference type="PANTHER" id="PTHR34861:SF10">
    <property type="entry name" value="CYCLASE"/>
    <property type="match status" value="1"/>
</dbReference>
<feature type="non-terminal residue" evidence="2">
    <location>
        <position position="1"/>
    </location>
</feature>
<dbReference type="GO" id="GO:0019441">
    <property type="term" value="P:L-tryptophan catabolic process to kynurenine"/>
    <property type="evidence" value="ECO:0007669"/>
    <property type="project" value="InterPro"/>
</dbReference>
<name>A0AAD2Q0Y7_9AGAR</name>